<proteinExistence type="predicted"/>
<accession>A0A1I4MG69</accession>
<organism evidence="5 6">
    <name type="scientific">Pelosinus propionicus DSM 13327</name>
    <dbReference type="NCBI Taxonomy" id="1123291"/>
    <lineage>
        <taxon>Bacteria</taxon>
        <taxon>Bacillati</taxon>
        <taxon>Bacillota</taxon>
        <taxon>Negativicutes</taxon>
        <taxon>Selenomonadales</taxon>
        <taxon>Sporomusaceae</taxon>
        <taxon>Pelosinus</taxon>
    </lineage>
</organism>
<dbReference type="Gene3D" id="3.30.1360.40">
    <property type="match status" value="1"/>
</dbReference>
<dbReference type="NCBIfam" id="TIGR00370">
    <property type="entry name" value="5-oxoprolinase subunit PxpB"/>
    <property type="match status" value="1"/>
</dbReference>
<evidence type="ECO:0000313" key="6">
    <source>
        <dbReference type="Proteomes" id="UP000199520"/>
    </source>
</evidence>
<dbReference type="Pfam" id="PF02682">
    <property type="entry name" value="CT_C_D"/>
    <property type="match status" value="1"/>
</dbReference>
<dbReference type="SMART" id="SM00796">
    <property type="entry name" value="AHS1"/>
    <property type="match status" value="1"/>
</dbReference>
<feature type="domain" description="Carboxyltransferase" evidence="4">
    <location>
        <begin position="12"/>
        <end position="227"/>
    </location>
</feature>
<dbReference type="STRING" id="1123291.SAMN04490355_103325"/>
<keyword evidence="6" id="KW-1185">Reference proteome</keyword>
<evidence type="ECO:0000256" key="3">
    <source>
        <dbReference type="ARBA" id="ARBA00022840"/>
    </source>
</evidence>
<dbReference type="InterPro" id="IPR029000">
    <property type="entry name" value="Cyclophilin-like_dom_sf"/>
</dbReference>
<evidence type="ECO:0000313" key="5">
    <source>
        <dbReference type="EMBL" id="SFM02036.1"/>
    </source>
</evidence>
<evidence type="ECO:0000256" key="1">
    <source>
        <dbReference type="ARBA" id="ARBA00022741"/>
    </source>
</evidence>
<dbReference type="SUPFAM" id="SSF50891">
    <property type="entry name" value="Cyclophilin-like"/>
    <property type="match status" value="1"/>
</dbReference>
<evidence type="ECO:0000256" key="2">
    <source>
        <dbReference type="ARBA" id="ARBA00022801"/>
    </source>
</evidence>
<keyword evidence="3" id="KW-0067">ATP-binding</keyword>
<dbReference type="InterPro" id="IPR003833">
    <property type="entry name" value="CT_C_D"/>
</dbReference>
<protein>
    <submittedName>
        <fullName evidence="5">Inhibitor of KinA</fullName>
    </submittedName>
</protein>
<name>A0A1I4MG69_9FIRM</name>
<dbReference type="InterPro" id="IPR010016">
    <property type="entry name" value="PxpB"/>
</dbReference>
<dbReference type="GO" id="GO:0005524">
    <property type="term" value="F:ATP binding"/>
    <property type="evidence" value="ECO:0007669"/>
    <property type="project" value="UniProtKB-KW"/>
</dbReference>
<sequence length="251" mass="28087">MSESIKNEISDAKILPFGESAILIEFGKGIDPEIHSRVKVFTEDLDLNPLPAMIEYVSAFSSVTIFYNPMKVRKMQKDVPEEKSLLTFEIVAAMVREKLCKLERGADYTPRIVEIPVCYGEEFGPDLQYVAECNKLTVDEVIHIHSHGEYLVYMIGFAPGFPYLGGMSETIATPRRQSPRMSIPAGSVGIAGMQTGVYPIATPGGWQLIGNTPVELFRLQDNPPTLLQSGDRIRFYPISRKEYEEYKGGRS</sequence>
<gene>
    <name evidence="5" type="ORF">SAMN04490355_103325</name>
</gene>
<dbReference type="AlphaFoldDB" id="A0A1I4MG69"/>
<evidence type="ECO:0000259" key="4">
    <source>
        <dbReference type="SMART" id="SM00796"/>
    </source>
</evidence>
<dbReference type="Proteomes" id="UP000199520">
    <property type="component" value="Unassembled WGS sequence"/>
</dbReference>
<dbReference type="GO" id="GO:0016787">
    <property type="term" value="F:hydrolase activity"/>
    <property type="evidence" value="ECO:0007669"/>
    <property type="project" value="UniProtKB-KW"/>
</dbReference>
<reference evidence="6" key="1">
    <citation type="submission" date="2016-10" db="EMBL/GenBank/DDBJ databases">
        <authorList>
            <person name="Varghese N."/>
            <person name="Submissions S."/>
        </authorList>
    </citation>
    <scope>NUCLEOTIDE SEQUENCE [LARGE SCALE GENOMIC DNA]</scope>
    <source>
        <strain evidence="6">DSM 13327</strain>
    </source>
</reference>
<dbReference type="EMBL" id="FOTS01000033">
    <property type="protein sequence ID" value="SFM02036.1"/>
    <property type="molecule type" value="Genomic_DNA"/>
</dbReference>
<dbReference type="SUPFAM" id="SSF160467">
    <property type="entry name" value="PH0987 N-terminal domain-like"/>
    <property type="match status" value="1"/>
</dbReference>
<dbReference type="PANTHER" id="PTHR34698:SF2">
    <property type="entry name" value="5-OXOPROLINASE SUBUNIT B"/>
    <property type="match status" value="1"/>
</dbReference>
<dbReference type="Gene3D" id="2.40.100.10">
    <property type="entry name" value="Cyclophilin-like"/>
    <property type="match status" value="1"/>
</dbReference>
<keyword evidence="2" id="KW-0378">Hydrolase</keyword>
<dbReference type="PANTHER" id="PTHR34698">
    <property type="entry name" value="5-OXOPROLINASE SUBUNIT B"/>
    <property type="match status" value="1"/>
</dbReference>
<keyword evidence="1" id="KW-0547">Nucleotide-binding</keyword>